<feature type="domain" description="Cyclic nucleotide-binding" evidence="3">
    <location>
        <begin position="609"/>
        <end position="736"/>
    </location>
</feature>
<organism evidence="4 5">
    <name type="scientific">Achlya hypogyna</name>
    <name type="common">Oomycete</name>
    <name type="synonym">Protoachlya hypogyna</name>
    <dbReference type="NCBI Taxonomy" id="1202772"/>
    <lineage>
        <taxon>Eukaryota</taxon>
        <taxon>Sar</taxon>
        <taxon>Stramenopiles</taxon>
        <taxon>Oomycota</taxon>
        <taxon>Saprolegniomycetes</taxon>
        <taxon>Saprolegniales</taxon>
        <taxon>Achlyaceae</taxon>
        <taxon>Achlya</taxon>
    </lineage>
</organism>
<proteinExistence type="predicted"/>
<sequence length="1473" mass="161797">MADAPFPSLGVSCAFLVAWKDDMIAQGRISATATTTEVCDTIVKPATLGLNQSYAETVGAPGVGTATHFVSHAWKYCFVDLVAAIEIYALSVPDAKNLFFWVDLMVVDQHNAPSRPHTWWSTTFVSAIRDMGKVVMVFSPLLDPVPLTRAWCLWEIFSAITAGAEITLAMPTEQWTLYRVNLREDYHGVLDMLVTIDGRRAEAFNPDDRAAIFSAVEATTGGFDALNGHVRKLIAGILLVGVARHSCQDGNLNRLQDILRLEPDLDTVSTFMTPLGVAADMNSPLIADFLLGRGARVDARMGWGHTALHVAARAGHADLVRLLLLSGANATLRNDAGRTPREEAAHVSCIPAVPEPVPAAASGLLEQKFEQLQAAVDAAHNALRALLKHEALELKAFARPPAVCATVMKCLVLILGLAPAPRPSDDSGYWEIGKRKLLSNPNFVDILLTTDFATMLVSAEPGIADVLELAADPALDPTNVECVNRAMWACCLWVRAYILAHSLRQDADASAVAAHAPAVAADAQTAQTAQGDHARGCLEPVPLEESRKTSLATQFEIQQANDAFTHVVEINGPAVENCRRLLRTPPAERTLEDVHVIKVFFHTSKIGKYCSNLDPHKETEFYKALELMTYDTAEAFVFHEGDVGDRFYVILSGRGGRIRCGLPVMLVALVQVRKRIKNSDPPRYKVACELEAGECFGDRALVGDGEDAHPREASVVTLTPVVELATIGKDAYAAILREKTKDMYLPKAAADISLEVAKRFRSNKDIVRTIFMQPSAERSERDLKFAVEYLKGVKFFSRFSFEVRKLLCKALRLVCAWTNTTIFQEGQTGHHFYILFSGAVEIRVTSRNRHNEVVPMVVANLKEGETFGELALSEENGTSTDYSELLTLSRDEYIPLVQKYQHESHAEYVRLLQSNPTFCGPEWDASTIEAMCSVMVEKYFPFRSEICKQGSRAVEMYVVVRGECVAKHHTVDPFTKADIVIDVARYGPNSVMGCAETTAGRFNDIFTRHASIYAESPVKVLVLSRFDVFHLLSADARSSLQRCGTDEQLGSLDNRVLKTIVWEKYRKDFLAETLAGLLRSSSKPSLDPLPKTMSLDGRPLVPVGDVHVYQKPRLGTAASTGSLPTASARRIHTSSGPKRTSVTASRSASLVVPAMSRSQKQRGSRPADVLMIEHSDDGAVPSVADDAADEPLVHFNPLRTPAPALAPHHATRQFLWTPIHGVPHPFALVGYAKPCVDGAATIAFRVCGKFKDIAPTLALFQTICAVDAAQPPTGLDCTAFDLYKDADVTMVLRNQHLSATASTPDRSLRRGATLRRMAIDARQEKAWKEALAENHAVASTVKAESDPAVSSQRYAVIGLQNVWTHDDDVHVNVYHTFPTPQSAIRHGKHQAGQLAAFANNALYVVPLFEWIHRDDLERYEAAAPHAPPVRNMELEHVLDSKTNFSKYSGWRARKEAVRKRQGHHYSKHATPTD</sequence>
<reference evidence="4 5" key="1">
    <citation type="journal article" date="2014" name="Genome Biol. Evol.">
        <title>The secreted proteins of Achlya hypogyna and Thraustotheca clavata identify the ancestral oomycete secretome and reveal gene acquisitions by horizontal gene transfer.</title>
        <authorList>
            <person name="Misner I."/>
            <person name="Blouin N."/>
            <person name="Leonard G."/>
            <person name="Richards T.A."/>
            <person name="Lane C.E."/>
        </authorList>
    </citation>
    <scope>NUCLEOTIDE SEQUENCE [LARGE SCALE GENOMIC DNA]</scope>
    <source>
        <strain evidence="4 5">ATCC 48635</strain>
    </source>
</reference>
<feature type="compositionally biased region" description="Polar residues" evidence="2">
    <location>
        <begin position="1133"/>
        <end position="1148"/>
    </location>
</feature>
<dbReference type="Gene3D" id="1.20.920.60">
    <property type="match status" value="1"/>
</dbReference>
<dbReference type="InterPro" id="IPR002110">
    <property type="entry name" value="Ankyrin_rpt"/>
</dbReference>
<dbReference type="PANTHER" id="PTHR23011:SF28">
    <property type="entry name" value="CYCLIC NUCLEOTIDE-BINDING DOMAIN CONTAINING PROTEIN"/>
    <property type="match status" value="1"/>
</dbReference>
<dbReference type="InterPro" id="IPR018490">
    <property type="entry name" value="cNMP-bd_dom_sf"/>
</dbReference>
<dbReference type="Proteomes" id="UP000243579">
    <property type="component" value="Unassembled WGS sequence"/>
</dbReference>
<dbReference type="SMART" id="SM00100">
    <property type="entry name" value="cNMP"/>
    <property type="match status" value="3"/>
</dbReference>
<keyword evidence="5" id="KW-1185">Reference proteome</keyword>
<dbReference type="SMART" id="SM00248">
    <property type="entry name" value="ANK"/>
    <property type="match status" value="2"/>
</dbReference>
<dbReference type="OrthoDB" id="21144at2759"/>
<dbReference type="STRING" id="1202772.A0A1V9ZRH4"/>
<evidence type="ECO:0000256" key="1">
    <source>
        <dbReference type="PROSITE-ProRule" id="PRU00023"/>
    </source>
</evidence>
<dbReference type="SUPFAM" id="SSF48403">
    <property type="entry name" value="Ankyrin repeat"/>
    <property type="match status" value="1"/>
</dbReference>
<comment type="caution">
    <text evidence="4">The sequence shown here is derived from an EMBL/GenBank/DDBJ whole genome shotgun (WGS) entry which is preliminary data.</text>
</comment>
<keyword evidence="1" id="KW-0040">ANK repeat</keyword>
<dbReference type="Gene3D" id="1.25.40.20">
    <property type="entry name" value="Ankyrin repeat-containing domain"/>
    <property type="match status" value="1"/>
</dbReference>
<dbReference type="InterPro" id="IPR000595">
    <property type="entry name" value="cNMP-bd_dom"/>
</dbReference>
<dbReference type="Pfam" id="PF12796">
    <property type="entry name" value="Ank_2"/>
    <property type="match status" value="1"/>
</dbReference>
<evidence type="ECO:0000313" key="4">
    <source>
        <dbReference type="EMBL" id="OQS00615.1"/>
    </source>
</evidence>
<accession>A0A1V9ZRH4</accession>
<dbReference type="PROSITE" id="PS50088">
    <property type="entry name" value="ANK_REPEAT"/>
    <property type="match status" value="1"/>
</dbReference>
<feature type="repeat" description="ANK" evidence="1">
    <location>
        <begin position="303"/>
        <end position="335"/>
    </location>
</feature>
<feature type="domain" description="Cyclic nucleotide-binding" evidence="3">
    <location>
        <begin position="924"/>
        <end position="1032"/>
    </location>
</feature>
<dbReference type="InterPro" id="IPR014710">
    <property type="entry name" value="RmlC-like_jellyroll"/>
</dbReference>
<dbReference type="InterPro" id="IPR036770">
    <property type="entry name" value="Ankyrin_rpt-contain_sf"/>
</dbReference>
<dbReference type="PROSITE" id="PS50042">
    <property type="entry name" value="CNMP_BINDING_3"/>
    <property type="match status" value="3"/>
</dbReference>
<dbReference type="SUPFAM" id="SSF51206">
    <property type="entry name" value="cAMP-binding domain-like"/>
    <property type="match status" value="3"/>
</dbReference>
<name>A0A1V9ZRH4_ACHHY</name>
<protein>
    <recommendedName>
        <fullName evidence="3">Cyclic nucleotide-binding domain-containing protein</fullName>
    </recommendedName>
</protein>
<dbReference type="Pfam" id="PF00027">
    <property type="entry name" value="cNMP_binding"/>
    <property type="match status" value="2"/>
</dbReference>
<evidence type="ECO:0000256" key="2">
    <source>
        <dbReference type="SAM" id="MobiDB-lite"/>
    </source>
</evidence>
<dbReference type="EMBL" id="JNBR01000028">
    <property type="protein sequence ID" value="OQS00615.1"/>
    <property type="molecule type" value="Genomic_DNA"/>
</dbReference>
<dbReference type="Gene3D" id="2.60.120.10">
    <property type="entry name" value="Jelly Rolls"/>
    <property type="match status" value="3"/>
</dbReference>
<dbReference type="PANTHER" id="PTHR23011">
    <property type="entry name" value="CYCLIC NUCLEOTIDE-BINDING DOMAIN CONTAINING PROTEIN"/>
    <property type="match status" value="1"/>
</dbReference>
<dbReference type="PROSITE" id="PS50297">
    <property type="entry name" value="ANK_REP_REGION"/>
    <property type="match status" value="1"/>
</dbReference>
<feature type="region of interest" description="Disordered" evidence="2">
    <location>
        <begin position="1115"/>
        <end position="1166"/>
    </location>
</feature>
<evidence type="ECO:0000259" key="3">
    <source>
        <dbReference type="PROSITE" id="PS50042"/>
    </source>
</evidence>
<feature type="domain" description="Cyclic nucleotide-binding" evidence="3">
    <location>
        <begin position="795"/>
        <end position="872"/>
    </location>
</feature>
<gene>
    <name evidence="4" type="ORF">ACHHYP_03243</name>
</gene>
<dbReference type="CDD" id="cd00038">
    <property type="entry name" value="CAP_ED"/>
    <property type="match status" value="3"/>
</dbReference>
<evidence type="ECO:0000313" key="5">
    <source>
        <dbReference type="Proteomes" id="UP000243579"/>
    </source>
</evidence>